<dbReference type="EMBL" id="FPHW01000193">
    <property type="protein sequence ID" value="SFV85212.1"/>
    <property type="molecule type" value="Genomic_DNA"/>
</dbReference>
<sequence length="41" mass="4641">MFDPKSLLNPGKAVPELHRCAELGAMHVHHGELPHPELERF</sequence>
<proteinExistence type="predicted"/>
<dbReference type="AlphaFoldDB" id="A0A1W1DU85"/>
<protein>
    <submittedName>
        <fullName evidence="1">Glycolate dehydrogenase, subunit GlcD</fullName>
        <ecNumber evidence="1">1.1.99.14</ecNumber>
    </submittedName>
</protein>
<keyword evidence="1" id="KW-0560">Oxidoreductase</keyword>
<dbReference type="GO" id="GO:0019154">
    <property type="term" value="F:glycolate dehydrogenase activity"/>
    <property type="evidence" value="ECO:0007669"/>
    <property type="project" value="UniProtKB-EC"/>
</dbReference>
<name>A0A1W1DU85_9ZZZZ</name>
<reference evidence="1" key="1">
    <citation type="submission" date="2016-10" db="EMBL/GenBank/DDBJ databases">
        <authorList>
            <person name="de Groot N.N."/>
        </authorList>
    </citation>
    <scope>NUCLEOTIDE SEQUENCE</scope>
</reference>
<accession>A0A1W1DU85</accession>
<dbReference type="EC" id="1.1.99.14" evidence="1"/>
<organism evidence="1">
    <name type="scientific">hydrothermal vent metagenome</name>
    <dbReference type="NCBI Taxonomy" id="652676"/>
    <lineage>
        <taxon>unclassified sequences</taxon>
        <taxon>metagenomes</taxon>
        <taxon>ecological metagenomes</taxon>
    </lineage>
</organism>
<evidence type="ECO:0000313" key="1">
    <source>
        <dbReference type="EMBL" id="SFV85212.1"/>
    </source>
</evidence>
<gene>
    <name evidence="1" type="ORF">MNB_SUP05-7-674</name>
</gene>